<dbReference type="NCBIfam" id="TIGR03725">
    <property type="entry name" value="T6A_YeaZ"/>
    <property type="match status" value="1"/>
</dbReference>
<dbReference type="PANTHER" id="PTHR11735:SF11">
    <property type="entry name" value="TRNA THREONYLCARBAMOYLADENOSINE BIOSYNTHESIS PROTEIN TSAB"/>
    <property type="match status" value="1"/>
</dbReference>
<dbReference type="InterPro" id="IPR043129">
    <property type="entry name" value="ATPase_NBD"/>
</dbReference>
<dbReference type="SUPFAM" id="SSF53067">
    <property type="entry name" value="Actin-like ATPase domain"/>
    <property type="match status" value="2"/>
</dbReference>
<dbReference type="CDD" id="cd24032">
    <property type="entry name" value="ASKHA_NBD_TsaB"/>
    <property type="match status" value="1"/>
</dbReference>
<comment type="caution">
    <text evidence="2">The sequence shown here is derived from an EMBL/GenBank/DDBJ whole genome shotgun (WGS) entry which is preliminary data.</text>
</comment>
<dbReference type="InterPro" id="IPR000905">
    <property type="entry name" value="Gcp-like_dom"/>
</dbReference>
<dbReference type="OrthoDB" id="9784166at2"/>
<dbReference type="Pfam" id="PF00814">
    <property type="entry name" value="TsaD"/>
    <property type="match status" value="1"/>
</dbReference>
<organism evidence="2 3">
    <name type="scientific">Streptococcus cuniculi</name>
    <dbReference type="NCBI Taxonomy" id="1432788"/>
    <lineage>
        <taxon>Bacteria</taxon>
        <taxon>Bacillati</taxon>
        <taxon>Bacillota</taxon>
        <taxon>Bacilli</taxon>
        <taxon>Lactobacillales</taxon>
        <taxon>Streptococcaceae</taxon>
        <taxon>Streptococcus</taxon>
    </lineage>
</organism>
<dbReference type="InterPro" id="IPR022496">
    <property type="entry name" value="T6A_TsaB"/>
</dbReference>
<reference evidence="3" key="1">
    <citation type="submission" date="2016-12" db="EMBL/GenBank/DDBJ databases">
        <authorList>
            <person name="Gulvik C.A."/>
        </authorList>
    </citation>
    <scope>NUCLEOTIDE SEQUENCE [LARGE SCALE GENOMIC DNA]</scope>
    <source>
        <strain evidence="3">NED12-00049-6B</strain>
    </source>
</reference>
<keyword evidence="2" id="KW-0808">Transferase</keyword>
<protein>
    <submittedName>
        <fullName evidence="2">tRNA (Adenosine(37)-N6)-threonylcarbamoyltransferase complex dimerization subunit type 1 TsaB</fullName>
    </submittedName>
</protein>
<gene>
    <name evidence="2" type="ORF">BU202_08400</name>
</gene>
<dbReference type="GO" id="GO:0002949">
    <property type="term" value="P:tRNA threonylcarbamoyladenosine modification"/>
    <property type="evidence" value="ECO:0007669"/>
    <property type="project" value="InterPro"/>
</dbReference>
<keyword evidence="3" id="KW-1185">Reference proteome</keyword>
<name>A0A1Q8E6B7_9STRE</name>
<dbReference type="GO" id="GO:0016740">
    <property type="term" value="F:transferase activity"/>
    <property type="evidence" value="ECO:0007669"/>
    <property type="project" value="UniProtKB-KW"/>
</dbReference>
<dbReference type="PANTHER" id="PTHR11735">
    <property type="entry name" value="TRNA N6-ADENOSINE THREONYLCARBAMOYLTRANSFERASE"/>
    <property type="match status" value="1"/>
</dbReference>
<dbReference type="Gene3D" id="3.30.420.40">
    <property type="match status" value="2"/>
</dbReference>
<dbReference type="Proteomes" id="UP000186890">
    <property type="component" value="Unassembled WGS sequence"/>
</dbReference>
<evidence type="ECO:0000259" key="1">
    <source>
        <dbReference type="Pfam" id="PF00814"/>
    </source>
</evidence>
<dbReference type="EMBL" id="MSJM01000007">
    <property type="protein sequence ID" value="OLF47337.1"/>
    <property type="molecule type" value="Genomic_DNA"/>
</dbReference>
<evidence type="ECO:0000313" key="3">
    <source>
        <dbReference type="Proteomes" id="UP000186890"/>
    </source>
</evidence>
<evidence type="ECO:0000313" key="2">
    <source>
        <dbReference type="EMBL" id="OLF47337.1"/>
    </source>
</evidence>
<dbReference type="RefSeq" id="WP_075105336.1">
    <property type="nucleotide sequence ID" value="NZ_MSJM01000007.1"/>
</dbReference>
<sequence>MKVLALDTSNQALAVALVEDGRLQTEMTLAVKKNHSISLMPTIDFLMQSVGWQPSDVERIVVAQGPGSYTGLRIGVATAKTLAYTLGIDLVGISSLQALVPKGVGGLVVPVIDARRNHVYAGFYKDDQSVKTDTYLSFEDLLEEVKGYEHVTFVGEVEAFIEQIKEVLPQAHYQATLPSAYQLALDGAAAPTSEVMSFEPRYLKRVEAEENWLKEHEEQNKESYIQRV</sequence>
<proteinExistence type="predicted"/>
<feature type="domain" description="Gcp-like" evidence="1">
    <location>
        <begin position="31"/>
        <end position="210"/>
    </location>
</feature>
<dbReference type="AlphaFoldDB" id="A0A1Q8E6B7"/>
<dbReference type="GO" id="GO:0005829">
    <property type="term" value="C:cytosol"/>
    <property type="evidence" value="ECO:0007669"/>
    <property type="project" value="TreeGrafter"/>
</dbReference>
<accession>A0A1Q8E6B7</accession>